<evidence type="ECO:0000256" key="5">
    <source>
        <dbReference type="ARBA" id="ARBA00023136"/>
    </source>
</evidence>
<dbReference type="Proteomes" id="UP000325576">
    <property type="component" value="Unassembled WGS sequence"/>
</dbReference>
<accession>A0A1F2Q1D5</accession>
<sequence>MSFWESLGWMLWATVFVGYLFALFAIVADLFRDHKLSGWLKAVWIFFLLFLPILTALVYLVARGDGMTERSNKAAREAESAAESYIREVAGKSPSEEIATAAALLEAGSISEEEFAALKLKVLS</sequence>
<dbReference type="InterPro" id="IPR027379">
    <property type="entry name" value="CLS_N"/>
</dbReference>
<evidence type="ECO:0000313" key="9">
    <source>
        <dbReference type="EMBL" id="MBH5142994.1"/>
    </source>
</evidence>
<dbReference type="RefSeq" id="WP_019745450.1">
    <property type="nucleotide sequence ID" value="NZ_BHXB01000001.1"/>
</dbReference>
<feature type="transmembrane region" description="Helical" evidence="6">
    <location>
        <begin position="43"/>
        <end position="62"/>
    </location>
</feature>
<keyword evidence="5 6" id="KW-0472">Membrane</keyword>
<feature type="transmembrane region" description="Helical" evidence="6">
    <location>
        <begin position="6"/>
        <end position="31"/>
    </location>
</feature>
<feature type="domain" description="Cardiolipin synthase N-terminal" evidence="7">
    <location>
        <begin position="24"/>
        <end position="63"/>
    </location>
</feature>
<evidence type="ECO:0000256" key="4">
    <source>
        <dbReference type="ARBA" id="ARBA00022989"/>
    </source>
</evidence>
<dbReference type="GeneID" id="57484901"/>
<evidence type="ECO:0000256" key="2">
    <source>
        <dbReference type="ARBA" id="ARBA00022475"/>
    </source>
</evidence>
<evidence type="ECO:0000313" key="8">
    <source>
        <dbReference type="EMBL" id="KAB2586270.1"/>
    </source>
</evidence>
<dbReference type="EMBL" id="CP124545">
    <property type="protein sequence ID" value="WGV48868.1"/>
    <property type="molecule type" value="Genomic_DNA"/>
</dbReference>
<evidence type="ECO:0000256" key="6">
    <source>
        <dbReference type="SAM" id="Phobius"/>
    </source>
</evidence>
<reference evidence="9 12" key="2">
    <citation type="submission" date="2020-12" db="EMBL/GenBank/DDBJ databases">
        <title>Draft genome sequence of furan degrading bacterial strain FUR100.</title>
        <authorList>
            <person name="Woiski C."/>
        </authorList>
    </citation>
    <scope>NUCLEOTIDE SEQUENCE [LARGE SCALE GENOMIC DNA]</scope>
    <source>
        <strain evidence="9 12">FUR100</strain>
    </source>
</reference>
<evidence type="ECO:0000313" key="12">
    <source>
        <dbReference type="Proteomes" id="UP000627573"/>
    </source>
</evidence>
<organism evidence="9 12">
    <name type="scientific">Rhodococcus erythropolis</name>
    <name type="common">Arthrobacter picolinophilus</name>
    <dbReference type="NCBI Taxonomy" id="1833"/>
    <lineage>
        <taxon>Bacteria</taxon>
        <taxon>Bacillati</taxon>
        <taxon>Actinomycetota</taxon>
        <taxon>Actinomycetes</taxon>
        <taxon>Mycobacteriales</taxon>
        <taxon>Nocardiaceae</taxon>
        <taxon>Rhodococcus</taxon>
        <taxon>Rhodococcus erythropolis group</taxon>
    </lineage>
</organism>
<dbReference type="OMA" id="DWFWLMV"/>
<keyword evidence="12" id="KW-1185">Reference proteome</keyword>
<dbReference type="Proteomes" id="UP001230933">
    <property type="component" value="Chromosome"/>
</dbReference>
<dbReference type="GO" id="GO:0005886">
    <property type="term" value="C:plasma membrane"/>
    <property type="evidence" value="ECO:0007669"/>
    <property type="project" value="UniProtKB-SubCell"/>
</dbReference>
<proteinExistence type="predicted"/>
<keyword evidence="4 6" id="KW-1133">Transmembrane helix</keyword>
<keyword evidence="2" id="KW-1003">Cell membrane</keyword>
<comment type="subcellular location">
    <subcellularLocation>
        <location evidence="1">Cell membrane</location>
        <topology evidence="1">Multi-pass membrane protein</topology>
    </subcellularLocation>
</comment>
<evidence type="ECO:0000313" key="11">
    <source>
        <dbReference type="Proteomes" id="UP000325576"/>
    </source>
</evidence>
<name>A0A1F2Q1D5_RHOER</name>
<dbReference type="Proteomes" id="UP000627573">
    <property type="component" value="Unassembled WGS sequence"/>
</dbReference>
<protein>
    <submittedName>
        <fullName evidence="9">PLDc N-terminal domain-containing protein</fullName>
    </submittedName>
</protein>
<dbReference type="EMBL" id="MRBO01000223">
    <property type="protein sequence ID" value="KAB2586270.1"/>
    <property type="molecule type" value="Genomic_DNA"/>
</dbReference>
<evidence type="ECO:0000256" key="3">
    <source>
        <dbReference type="ARBA" id="ARBA00022692"/>
    </source>
</evidence>
<dbReference type="EMBL" id="JAECSB010000031">
    <property type="protein sequence ID" value="MBH5142994.1"/>
    <property type="molecule type" value="Genomic_DNA"/>
</dbReference>
<evidence type="ECO:0000256" key="1">
    <source>
        <dbReference type="ARBA" id="ARBA00004651"/>
    </source>
</evidence>
<evidence type="ECO:0000313" key="10">
    <source>
        <dbReference type="EMBL" id="WGV48868.1"/>
    </source>
</evidence>
<evidence type="ECO:0000259" key="7">
    <source>
        <dbReference type="Pfam" id="PF13396"/>
    </source>
</evidence>
<dbReference type="AlphaFoldDB" id="A0A1F2Q1D5"/>
<dbReference type="Pfam" id="PF13396">
    <property type="entry name" value="PLDc_N"/>
    <property type="match status" value="1"/>
</dbReference>
<reference evidence="8 11" key="1">
    <citation type="journal article" date="2017" name="Poromechanics V (2013)">
        <title>Genomic Characterization of the Arsenic-Tolerant Actinobacterium, &lt;i&gt;Rhodococcus erythropolis&lt;/i&gt; S43.</title>
        <authorList>
            <person name="Retamal-Morales G."/>
            <person name="Mehnert M."/>
            <person name="Schwabe R."/>
            <person name="Tischler D."/>
            <person name="Schloemann M."/>
            <person name="Levican G.J."/>
        </authorList>
    </citation>
    <scope>NUCLEOTIDE SEQUENCE [LARGE SCALE GENOMIC DNA]</scope>
    <source>
        <strain evidence="8 11">S43</strain>
    </source>
</reference>
<gene>
    <name evidence="8" type="ORF">BS297_06100</name>
    <name evidence="9" type="ORF">I3517_10235</name>
    <name evidence="10" type="ORF">QIE55_25595</name>
</gene>
<reference evidence="10" key="3">
    <citation type="submission" date="2023-08" db="EMBL/GenBank/DDBJ databases">
        <title>Isolation and Characterization of Rhodococcus erythropolis MGMM8.</title>
        <authorList>
            <person name="Diabankana R.G.C."/>
            <person name="Afordoanyi D.M."/>
            <person name="Validov S.Z."/>
        </authorList>
    </citation>
    <scope>NUCLEOTIDE SEQUENCE</scope>
    <source>
        <strain evidence="10">MGMM8</strain>
    </source>
</reference>
<keyword evidence="3 6" id="KW-0812">Transmembrane</keyword>